<feature type="domain" description="EB" evidence="1">
    <location>
        <begin position="3"/>
        <end position="36"/>
    </location>
</feature>
<name>A0A9D4IEY0_DREPO</name>
<dbReference type="Proteomes" id="UP000828390">
    <property type="component" value="Unassembled WGS sequence"/>
</dbReference>
<gene>
    <name evidence="2" type="ORF">DPMN_174198</name>
</gene>
<organism evidence="2 3">
    <name type="scientific">Dreissena polymorpha</name>
    <name type="common">Zebra mussel</name>
    <name type="synonym">Mytilus polymorpha</name>
    <dbReference type="NCBI Taxonomy" id="45954"/>
    <lineage>
        <taxon>Eukaryota</taxon>
        <taxon>Metazoa</taxon>
        <taxon>Spiralia</taxon>
        <taxon>Lophotrochozoa</taxon>
        <taxon>Mollusca</taxon>
        <taxon>Bivalvia</taxon>
        <taxon>Autobranchia</taxon>
        <taxon>Heteroconchia</taxon>
        <taxon>Euheterodonta</taxon>
        <taxon>Imparidentia</taxon>
        <taxon>Neoheterodontei</taxon>
        <taxon>Myida</taxon>
        <taxon>Dreissenoidea</taxon>
        <taxon>Dreissenidae</taxon>
        <taxon>Dreissena</taxon>
    </lineage>
</organism>
<proteinExistence type="predicted"/>
<dbReference type="AlphaFoldDB" id="A0A9D4IEY0"/>
<dbReference type="EMBL" id="JAIWYP010000009">
    <property type="protein sequence ID" value="KAH3772851.1"/>
    <property type="molecule type" value="Genomic_DNA"/>
</dbReference>
<evidence type="ECO:0000313" key="2">
    <source>
        <dbReference type="EMBL" id="KAH3772851.1"/>
    </source>
</evidence>
<sequence length="55" mass="5390">MGLGFPCNVSEGCLGENTACTAGACACEFGFIAINGTDSCSGKCLLANAVIAISL</sequence>
<comment type="caution">
    <text evidence="2">The sequence shown here is derived from an EMBL/GenBank/DDBJ whole genome shotgun (WGS) entry which is preliminary data.</text>
</comment>
<evidence type="ECO:0000313" key="3">
    <source>
        <dbReference type="Proteomes" id="UP000828390"/>
    </source>
</evidence>
<reference evidence="2" key="1">
    <citation type="journal article" date="2019" name="bioRxiv">
        <title>The Genome of the Zebra Mussel, Dreissena polymorpha: A Resource for Invasive Species Research.</title>
        <authorList>
            <person name="McCartney M.A."/>
            <person name="Auch B."/>
            <person name="Kono T."/>
            <person name="Mallez S."/>
            <person name="Zhang Y."/>
            <person name="Obille A."/>
            <person name="Becker A."/>
            <person name="Abrahante J.E."/>
            <person name="Garbe J."/>
            <person name="Badalamenti J.P."/>
            <person name="Herman A."/>
            <person name="Mangelson H."/>
            <person name="Liachko I."/>
            <person name="Sullivan S."/>
            <person name="Sone E.D."/>
            <person name="Koren S."/>
            <person name="Silverstein K.A.T."/>
            <person name="Beckman K.B."/>
            <person name="Gohl D.M."/>
        </authorList>
    </citation>
    <scope>NUCLEOTIDE SEQUENCE</scope>
    <source>
        <strain evidence="2">Duluth1</strain>
        <tissue evidence="2">Whole animal</tissue>
    </source>
</reference>
<reference evidence="2" key="2">
    <citation type="submission" date="2020-11" db="EMBL/GenBank/DDBJ databases">
        <authorList>
            <person name="McCartney M.A."/>
            <person name="Auch B."/>
            <person name="Kono T."/>
            <person name="Mallez S."/>
            <person name="Becker A."/>
            <person name="Gohl D.M."/>
            <person name="Silverstein K.A.T."/>
            <person name="Koren S."/>
            <person name="Bechman K.B."/>
            <person name="Herman A."/>
            <person name="Abrahante J.E."/>
            <person name="Garbe J."/>
        </authorList>
    </citation>
    <scope>NUCLEOTIDE SEQUENCE</scope>
    <source>
        <strain evidence="2">Duluth1</strain>
        <tissue evidence="2">Whole animal</tissue>
    </source>
</reference>
<dbReference type="InterPro" id="IPR006149">
    <property type="entry name" value="EB_dom"/>
</dbReference>
<keyword evidence="3" id="KW-1185">Reference proteome</keyword>
<accession>A0A9D4IEY0</accession>
<dbReference type="Pfam" id="PF01683">
    <property type="entry name" value="EB"/>
    <property type="match status" value="1"/>
</dbReference>
<evidence type="ECO:0000259" key="1">
    <source>
        <dbReference type="Pfam" id="PF01683"/>
    </source>
</evidence>
<protein>
    <recommendedName>
        <fullName evidence="1">EB domain-containing protein</fullName>
    </recommendedName>
</protein>